<dbReference type="PROSITE" id="PS00518">
    <property type="entry name" value="ZF_RING_1"/>
    <property type="match status" value="1"/>
</dbReference>
<evidence type="ECO:0000256" key="9">
    <source>
        <dbReference type="ARBA" id="ARBA00022786"/>
    </source>
</evidence>
<dbReference type="InterPro" id="IPR006845">
    <property type="entry name" value="Pex_N"/>
</dbReference>
<evidence type="ECO:0000256" key="10">
    <source>
        <dbReference type="ARBA" id="ARBA00022833"/>
    </source>
</evidence>
<proteinExistence type="inferred from homology"/>
<dbReference type="EC" id="2.3.2.36" evidence="17"/>
<evidence type="ECO:0000256" key="3">
    <source>
        <dbReference type="ARBA" id="ARBA00008704"/>
    </source>
</evidence>
<evidence type="ECO:0000256" key="18">
    <source>
        <dbReference type="PROSITE-ProRule" id="PRU00175"/>
    </source>
</evidence>
<organism evidence="21 22">
    <name type="scientific">Coemansia asiatica</name>
    <dbReference type="NCBI Taxonomy" id="1052880"/>
    <lineage>
        <taxon>Eukaryota</taxon>
        <taxon>Fungi</taxon>
        <taxon>Fungi incertae sedis</taxon>
        <taxon>Zoopagomycota</taxon>
        <taxon>Kickxellomycotina</taxon>
        <taxon>Kickxellomycetes</taxon>
        <taxon>Kickxellales</taxon>
        <taxon>Kickxellaceae</taxon>
        <taxon>Coemansia</taxon>
    </lineage>
</organism>
<keyword evidence="8 18" id="KW-0863">Zinc-finger</keyword>
<comment type="caution">
    <text evidence="21">The sequence shown here is derived from an EMBL/GenBank/DDBJ whole genome shotgun (WGS) entry which is preliminary data.</text>
</comment>
<evidence type="ECO:0000313" key="21">
    <source>
        <dbReference type="EMBL" id="KAJ1646817.1"/>
    </source>
</evidence>
<dbReference type="InterPro" id="IPR001841">
    <property type="entry name" value="Znf_RING"/>
</dbReference>
<feature type="compositionally biased region" description="Low complexity" evidence="19">
    <location>
        <begin position="1"/>
        <end position="10"/>
    </location>
</feature>
<keyword evidence="14" id="KW-0576">Peroxisome</keyword>
<evidence type="ECO:0000313" key="22">
    <source>
        <dbReference type="Proteomes" id="UP001145021"/>
    </source>
</evidence>
<keyword evidence="12" id="KW-1133">Transmembrane helix</keyword>
<evidence type="ECO:0000256" key="16">
    <source>
        <dbReference type="ARBA" id="ARBA00034438"/>
    </source>
</evidence>
<evidence type="ECO:0000256" key="8">
    <source>
        <dbReference type="ARBA" id="ARBA00022771"/>
    </source>
</evidence>
<evidence type="ECO:0000256" key="13">
    <source>
        <dbReference type="ARBA" id="ARBA00023136"/>
    </source>
</evidence>
<dbReference type="GO" id="GO:0061630">
    <property type="term" value="F:ubiquitin protein ligase activity"/>
    <property type="evidence" value="ECO:0007669"/>
    <property type="project" value="UniProtKB-EC"/>
</dbReference>
<sequence length="357" mass="40222">MSSSNSSSSRNRIDSRLPQTAPQQRWQQAWRETEARLQSTTRAAAAHSVVSRNARVNKLDADLLDTELTDMLREPVSKAMSLLRPGFVDTYRKEVDTAIRALLFWLSVGSHRRATYGQALQNLTYAEPGYGRRLGWRIHMFGLVSIGGSYAWSQMTSRMSHNGWADAPRQSMRNRLWRLASWLERIARMAALTNLVAFFSAGQYKSVLERFLRLRLVSARPQLAHSVSFEFLNRQLVWHAFTEFVMFALPLINPARARAWVVRSARAVLRLPLASVDPKVAALPADVCAICFTDAAKQADAPVDPESCVCVNPYIADCGHRFCYVCIKTRMLIEGDDCVCLRCGSRIVSICAYAEET</sequence>
<dbReference type="GO" id="GO:0016562">
    <property type="term" value="P:protein import into peroxisome matrix, receptor recycling"/>
    <property type="evidence" value="ECO:0007669"/>
    <property type="project" value="UniProtKB-ARBA"/>
</dbReference>
<dbReference type="InterPro" id="IPR025654">
    <property type="entry name" value="PEX2/10"/>
</dbReference>
<dbReference type="PANTHER" id="PTHR48178">
    <property type="entry name" value="PEROXISOME BIOGENESIS FACTOR 2"/>
    <property type="match status" value="1"/>
</dbReference>
<keyword evidence="11" id="KW-0653">Protein transport</keyword>
<keyword evidence="10" id="KW-0862">Zinc</keyword>
<keyword evidence="13" id="KW-0472">Membrane</keyword>
<reference evidence="21" key="1">
    <citation type="submission" date="2022-07" db="EMBL/GenBank/DDBJ databases">
        <title>Phylogenomic reconstructions and comparative analyses of Kickxellomycotina fungi.</title>
        <authorList>
            <person name="Reynolds N.K."/>
            <person name="Stajich J.E."/>
            <person name="Barry K."/>
            <person name="Grigoriev I.V."/>
            <person name="Crous P."/>
            <person name="Smith M.E."/>
        </authorList>
    </citation>
    <scope>NUCLEOTIDE SEQUENCE</scope>
    <source>
        <strain evidence="21">NBRC 105413</strain>
    </source>
</reference>
<feature type="region of interest" description="Disordered" evidence="19">
    <location>
        <begin position="1"/>
        <end position="24"/>
    </location>
</feature>
<dbReference type="PANTHER" id="PTHR48178:SF1">
    <property type="entry name" value="PEROXISOME BIOGENESIS FACTOR 2"/>
    <property type="match status" value="1"/>
</dbReference>
<dbReference type="InterPro" id="IPR017907">
    <property type="entry name" value="Znf_RING_CS"/>
</dbReference>
<name>A0A9W7XP27_9FUNG</name>
<evidence type="ECO:0000256" key="7">
    <source>
        <dbReference type="ARBA" id="ARBA00022723"/>
    </source>
</evidence>
<gene>
    <name evidence="21" type="primary">PEX2</name>
    <name evidence="21" type="ORF">LPJ64_001757</name>
</gene>
<dbReference type="AlphaFoldDB" id="A0A9W7XP27"/>
<dbReference type="GO" id="GO:0008270">
    <property type="term" value="F:zinc ion binding"/>
    <property type="evidence" value="ECO:0007669"/>
    <property type="project" value="UniProtKB-KW"/>
</dbReference>
<evidence type="ECO:0000259" key="20">
    <source>
        <dbReference type="PROSITE" id="PS50089"/>
    </source>
</evidence>
<dbReference type="EMBL" id="JANBOH010000048">
    <property type="protein sequence ID" value="KAJ1646817.1"/>
    <property type="molecule type" value="Genomic_DNA"/>
</dbReference>
<feature type="domain" description="RING-type" evidence="20">
    <location>
        <begin position="288"/>
        <end position="343"/>
    </location>
</feature>
<evidence type="ECO:0000256" key="5">
    <source>
        <dbReference type="ARBA" id="ARBA00022679"/>
    </source>
</evidence>
<dbReference type="GO" id="GO:0005778">
    <property type="term" value="C:peroxisomal membrane"/>
    <property type="evidence" value="ECO:0007669"/>
    <property type="project" value="UniProtKB-SubCell"/>
</dbReference>
<dbReference type="GO" id="GO:0016567">
    <property type="term" value="P:protein ubiquitination"/>
    <property type="evidence" value="ECO:0007669"/>
    <property type="project" value="UniProtKB-ARBA"/>
</dbReference>
<evidence type="ECO:0000256" key="15">
    <source>
        <dbReference type="ARBA" id="ARBA00032511"/>
    </source>
</evidence>
<evidence type="ECO:0000256" key="2">
    <source>
        <dbReference type="ARBA" id="ARBA00004906"/>
    </source>
</evidence>
<dbReference type="Proteomes" id="UP001145021">
    <property type="component" value="Unassembled WGS sequence"/>
</dbReference>
<keyword evidence="22" id="KW-1185">Reference proteome</keyword>
<evidence type="ECO:0000256" key="6">
    <source>
        <dbReference type="ARBA" id="ARBA00022692"/>
    </source>
</evidence>
<dbReference type="PROSITE" id="PS50089">
    <property type="entry name" value="ZF_RING_2"/>
    <property type="match status" value="1"/>
</dbReference>
<evidence type="ECO:0000256" key="1">
    <source>
        <dbReference type="ARBA" id="ARBA00004585"/>
    </source>
</evidence>
<keyword evidence="4" id="KW-0813">Transport</keyword>
<evidence type="ECO:0000256" key="14">
    <source>
        <dbReference type="ARBA" id="ARBA00023140"/>
    </source>
</evidence>
<keyword evidence="6" id="KW-0812">Transmembrane</keyword>
<comment type="subcellular location">
    <subcellularLocation>
        <location evidence="1">Peroxisome membrane</location>
        <topology evidence="1">Multi-pass membrane protein</topology>
    </subcellularLocation>
</comment>
<evidence type="ECO:0000256" key="4">
    <source>
        <dbReference type="ARBA" id="ARBA00022448"/>
    </source>
</evidence>
<protein>
    <recommendedName>
        <fullName evidence="17">RING-type E3 ubiquitin transferase (cysteine targeting)</fullName>
        <ecNumber evidence="17">2.3.2.36</ecNumber>
    </recommendedName>
    <alternativeName>
        <fullName evidence="15">Peroxin-2</fullName>
    </alternativeName>
</protein>
<evidence type="ECO:0000256" key="19">
    <source>
        <dbReference type="SAM" id="MobiDB-lite"/>
    </source>
</evidence>
<comment type="similarity">
    <text evidence="3">Belongs to the pex2/pex10/pex12 family.</text>
</comment>
<keyword evidence="7" id="KW-0479">Metal-binding</keyword>
<dbReference type="Pfam" id="PF04757">
    <property type="entry name" value="Pex2_Pex12"/>
    <property type="match status" value="1"/>
</dbReference>
<evidence type="ECO:0000256" key="12">
    <source>
        <dbReference type="ARBA" id="ARBA00022989"/>
    </source>
</evidence>
<accession>A0A9W7XP27</accession>
<comment type="catalytic activity">
    <reaction evidence="16">
        <text>[E2 ubiquitin-conjugating enzyme]-S-ubiquitinyl-L-cysteine + [acceptor protein]-L-cysteine = [E2 ubiquitin-conjugating enzyme]-L-cysteine + [acceptor protein]-S-ubiquitinyl-L-cysteine.</text>
        <dbReference type="EC" id="2.3.2.36"/>
    </reaction>
</comment>
<evidence type="ECO:0000256" key="11">
    <source>
        <dbReference type="ARBA" id="ARBA00022927"/>
    </source>
</evidence>
<keyword evidence="5" id="KW-0808">Transferase</keyword>
<comment type="pathway">
    <text evidence="2">Protein modification; protein ubiquitination.</text>
</comment>
<dbReference type="SUPFAM" id="SSF57850">
    <property type="entry name" value="RING/U-box"/>
    <property type="match status" value="1"/>
</dbReference>
<evidence type="ECO:0000256" key="17">
    <source>
        <dbReference type="ARBA" id="ARBA00034523"/>
    </source>
</evidence>
<keyword evidence="9" id="KW-0833">Ubl conjugation pathway</keyword>